<dbReference type="InterPro" id="IPR036396">
    <property type="entry name" value="Cyt_P450_sf"/>
</dbReference>
<evidence type="ECO:0008006" key="3">
    <source>
        <dbReference type="Google" id="ProtNLM"/>
    </source>
</evidence>
<dbReference type="Pfam" id="PF00067">
    <property type="entry name" value="p450"/>
    <property type="match status" value="2"/>
</dbReference>
<accession>A0A8J2IHR4</accession>
<dbReference type="Gene3D" id="1.10.630.10">
    <property type="entry name" value="Cytochrome P450"/>
    <property type="match status" value="2"/>
</dbReference>
<dbReference type="AlphaFoldDB" id="A0A8J2IHR4"/>
<dbReference type="Proteomes" id="UP000676310">
    <property type="component" value="Unassembled WGS sequence"/>
</dbReference>
<protein>
    <recommendedName>
        <fullName evidence="3">Cytochrome P450 monooxygenase</fullName>
    </recommendedName>
</protein>
<dbReference type="GeneID" id="67012007"/>
<keyword evidence="2" id="KW-1185">Reference proteome</keyword>
<dbReference type="GO" id="GO:0004497">
    <property type="term" value="F:monooxygenase activity"/>
    <property type="evidence" value="ECO:0007669"/>
    <property type="project" value="InterPro"/>
</dbReference>
<dbReference type="RefSeq" id="XP_043175282.1">
    <property type="nucleotide sequence ID" value="XM_043319347.1"/>
</dbReference>
<name>A0A8J2IHR4_9PLEO</name>
<dbReference type="PANTHER" id="PTHR24305:SF229">
    <property type="entry name" value="P450, PUTATIVE (EUROFUNG)-RELATED"/>
    <property type="match status" value="1"/>
</dbReference>
<organism evidence="1 2">
    <name type="scientific">Alternaria atra</name>
    <dbReference type="NCBI Taxonomy" id="119953"/>
    <lineage>
        <taxon>Eukaryota</taxon>
        <taxon>Fungi</taxon>
        <taxon>Dikarya</taxon>
        <taxon>Ascomycota</taxon>
        <taxon>Pezizomycotina</taxon>
        <taxon>Dothideomycetes</taxon>
        <taxon>Pleosporomycetidae</taxon>
        <taxon>Pleosporales</taxon>
        <taxon>Pleosporineae</taxon>
        <taxon>Pleosporaceae</taxon>
        <taxon>Alternaria</taxon>
        <taxon>Alternaria sect. Ulocladioides</taxon>
    </lineage>
</organism>
<dbReference type="GO" id="GO:0005506">
    <property type="term" value="F:iron ion binding"/>
    <property type="evidence" value="ECO:0007669"/>
    <property type="project" value="InterPro"/>
</dbReference>
<dbReference type="InterPro" id="IPR001128">
    <property type="entry name" value="Cyt_P450"/>
</dbReference>
<dbReference type="GO" id="GO:0020037">
    <property type="term" value="F:heme binding"/>
    <property type="evidence" value="ECO:0007669"/>
    <property type="project" value="InterPro"/>
</dbReference>
<reference evidence="1" key="1">
    <citation type="submission" date="2021-05" db="EMBL/GenBank/DDBJ databases">
        <authorList>
            <person name="Stam R."/>
        </authorList>
    </citation>
    <scope>NUCLEOTIDE SEQUENCE</scope>
    <source>
        <strain evidence="1">CS162</strain>
    </source>
</reference>
<dbReference type="EMBL" id="CAJRGZ010000031">
    <property type="protein sequence ID" value="CAG5187387.1"/>
    <property type="molecule type" value="Genomic_DNA"/>
</dbReference>
<dbReference type="PANTHER" id="PTHR24305">
    <property type="entry name" value="CYTOCHROME P450"/>
    <property type="match status" value="1"/>
</dbReference>
<sequence>MAILFLFFTGYCLVWIVYARRFHSLAKFPGPFLASITRLWLVIDVARGRSEETQRRLHRIYGPIVRIAPDEVAIADPEAIKTIYAAHSGFIKTDFYLPFRATWGRYPDAFTNLDEHQHADRRRIVSSSYSMSNIVKIEHEIDRCVQALVEKFAQCAKNDVSVDLSEWIQWYTFDVVGELFFSCMFGFLDGAYDYGGYIGALNLLIPIAGSDTTAAAIRAILYHLMRTPSAYAKVTDEIDTARKKNRLSENVQYREAVRLPYLVACCKEGMRLHPSVGMTLPRCVPSGGCVIAGEMFPGGTRVGVNAAVVQRDRRIFGEDADSFVPERWLRKDAARMERYMFAVCNPVSMELFSQH</sequence>
<dbReference type="GO" id="GO:0016705">
    <property type="term" value="F:oxidoreductase activity, acting on paired donors, with incorporation or reduction of molecular oxygen"/>
    <property type="evidence" value="ECO:0007669"/>
    <property type="project" value="InterPro"/>
</dbReference>
<evidence type="ECO:0000313" key="2">
    <source>
        <dbReference type="Proteomes" id="UP000676310"/>
    </source>
</evidence>
<dbReference type="InterPro" id="IPR050121">
    <property type="entry name" value="Cytochrome_P450_monoxygenase"/>
</dbReference>
<proteinExistence type="predicted"/>
<dbReference type="OrthoDB" id="3934656at2759"/>
<dbReference type="SUPFAM" id="SSF48264">
    <property type="entry name" value="Cytochrome P450"/>
    <property type="match status" value="1"/>
</dbReference>
<comment type="caution">
    <text evidence="1">The sequence shown here is derived from an EMBL/GenBank/DDBJ whole genome shotgun (WGS) entry which is preliminary data.</text>
</comment>
<evidence type="ECO:0000313" key="1">
    <source>
        <dbReference type="EMBL" id="CAG5187387.1"/>
    </source>
</evidence>
<gene>
    <name evidence="1" type="ORF">ALTATR162_LOCUS11705</name>
</gene>